<comment type="caution">
    <text evidence="1">The sequence shown here is derived from an EMBL/GenBank/DDBJ whole genome shotgun (WGS) entry which is preliminary data.</text>
</comment>
<keyword evidence="2" id="KW-1185">Reference proteome</keyword>
<accession>A0A158EJ36</accession>
<name>A0A158EJ36_9BURK</name>
<evidence type="ECO:0000313" key="2">
    <source>
        <dbReference type="Proteomes" id="UP000071859"/>
    </source>
</evidence>
<evidence type="ECO:0000313" key="1">
    <source>
        <dbReference type="EMBL" id="SAL06824.1"/>
    </source>
</evidence>
<reference evidence="1" key="1">
    <citation type="submission" date="2016-01" db="EMBL/GenBank/DDBJ databases">
        <authorList>
            <person name="Peeters C."/>
        </authorList>
    </citation>
    <scope>NUCLEOTIDE SEQUENCE</scope>
    <source>
        <strain evidence="1">LMG 29321</strain>
    </source>
</reference>
<dbReference type="AlphaFoldDB" id="A0A158EJ36"/>
<protein>
    <submittedName>
        <fullName evidence="1">Uncharacterized protein</fullName>
    </submittedName>
</protein>
<sequence>MFGISRSRVVPAFEQRVLLGQHELERMQRCIGLIERLLQQTREAFTEPDDGALVEQIGGVAEAAREAVFRMRQIQREIELGAGVDCGQQLQIEPWQDERFHRRVLQHEHDLEQRRAARVASR</sequence>
<dbReference type="EMBL" id="FCOX02000138">
    <property type="protein sequence ID" value="SAL06824.1"/>
    <property type="molecule type" value="Genomic_DNA"/>
</dbReference>
<proteinExistence type="predicted"/>
<gene>
    <name evidence="1" type="ORF">AWB78_08266</name>
</gene>
<dbReference type="AntiFam" id="ANF00178">
    <property type="entry name" value="Shadow ORF (opposite dhbF)"/>
</dbReference>
<dbReference type="Proteomes" id="UP000071859">
    <property type="component" value="Unassembled WGS sequence"/>
</dbReference>
<organism evidence="1 2">
    <name type="scientific">Caballeronia calidae</name>
    <dbReference type="NCBI Taxonomy" id="1777139"/>
    <lineage>
        <taxon>Bacteria</taxon>
        <taxon>Pseudomonadati</taxon>
        <taxon>Pseudomonadota</taxon>
        <taxon>Betaproteobacteria</taxon>
        <taxon>Burkholderiales</taxon>
        <taxon>Burkholderiaceae</taxon>
        <taxon>Caballeronia</taxon>
    </lineage>
</organism>